<dbReference type="Gramene" id="OE9A066526T1">
    <property type="protein sequence ID" value="OE9A066526C1"/>
    <property type="gene ID" value="OE9A066526"/>
</dbReference>
<comment type="caution">
    <text evidence="1">The sequence shown here is derived from an EMBL/GenBank/DDBJ whole genome shotgun (WGS) entry which is preliminary data.</text>
</comment>
<dbReference type="PANTHER" id="PTHR45660">
    <property type="entry name" value="HISTONE-LYSINE N-METHYLTRANSFERASE SETMAR"/>
    <property type="match status" value="1"/>
</dbReference>
<evidence type="ECO:0000313" key="2">
    <source>
        <dbReference type="Proteomes" id="UP000594638"/>
    </source>
</evidence>
<proteinExistence type="predicted"/>
<dbReference type="PANTHER" id="PTHR45660:SF46">
    <property type="entry name" value="HISTONE-LYSINE N-METHYLTRANSFERASE, H3 LYSINE-9 SPECIFIC SUVH6"/>
    <property type="match status" value="1"/>
</dbReference>
<dbReference type="Proteomes" id="UP000594638">
    <property type="component" value="Unassembled WGS sequence"/>
</dbReference>
<reference evidence="1 2" key="1">
    <citation type="submission" date="2019-12" db="EMBL/GenBank/DDBJ databases">
        <authorList>
            <person name="Alioto T."/>
            <person name="Alioto T."/>
            <person name="Gomez Garrido J."/>
        </authorList>
    </citation>
    <scope>NUCLEOTIDE SEQUENCE [LARGE SCALE GENOMIC DNA]</scope>
</reference>
<protein>
    <submittedName>
        <fullName evidence="1">Histone-lysine N-methyltransferase, H3 lysine-9 specific SUVH6-like</fullName>
    </submittedName>
</protein>
<organism evidence="1 2">
    <name type="scientific">Olea europaea subsp. europaea</name>
    <dbReference type="NCBI Taxonomy" id="158383"/>
    <lineage>
        <taxon>Eukaryota</taxon>
        <taxon>Viridiplantae</taxon>
        <taxon>Streptophyta</taxon>
        <taxon>Embryophyta</taxon>
        <taxon>Tracheophyta</taxon>
        <taxon>Spermatophyta</taxon>
        <taxon>Magnoliopsida</taxon>
        <taxon>eudicotyledons</taxon>
        <taxon>Gunneridae</taxon>
        <taxon>Pentapetalae</taxon>
        <taxon>asterids</taxon>
        <taxon>lamiids</taxon>
        <taxon>Lamiales</taxon>
        <taxon>Oleaceae</taxon>
        <taxon>Oleeae</taxon>
        <taxon>Olea</taxon>
    </lineage>
</organism>
<name>A0A8S0SZ22_OLEEU</name>
<dbReference type="OrthoDB" id="5792673at2759"/>
<gene>
    <name evidence="1" type="ORF">OLEA9_A066526</name>
</gene>
<sequence>MPPKHSSHDDAHHRVIETLRLFSSICRKLPQNEEKSENQPRRIDLHAAKIIKEEKKEVNIGKQLLGEVPGIEVGDCYCWHSPPLPDWYRFNEAQRNIGCK</sequence>
<dbReference type="GO" id="GO:0003690">
    <property type="term" value="F:double-stranded DNA binding"/>
    <property type="evidence" value="ECO:0007669"/>
    <property type="project" value="TreeGrafter"/>
</dbReference>
<dbReference type="EMBL" id="CACTIH010005572">
    <property type="protein sequence ID" value="CAA2997890.1"/>
    <property type="molecule type" value="Genomic_DNA"/>
</dbReference>
<evidence type="ECO:0000313" key="1">
    <source>
        <dbReference type="EMBL" id="CAA2997890.1"/>
    </source>
</evidence>
<keyword evidence="2" id="KW-1185">Reference proteome</keyword>
<dbReference type="AlphaFoldDB" id="A0A8S0SZ22"/>
<dbReference type="InterPro" id="IPR051357">
    <property type="entry name" value="H3K9_HMTase_SUVAR3-9"/>
</dbReference>
<accession>A0A8S0SZ22</accession>
<dbReference type="GO" id="GO:0042054">
    <property type="term" value="F:histone methyltransferase activity"/>
    <property type="evidence" value="ECO:0007669"/>
    <property type="project" value="TreeGrafter"/>
</dbReference>